<evidence type="ECO:0000256" key="5">
    <source>
        <dbReference type="ARBA" id="ARBA00022777"/>
    </source>
</evidence>
<dbReference type="GO" id="GO:0004674">
    <property type="term" value="F:protein serine/threonine kinase activity"/>
    <property type="evidence" value="ECO:0007669"/>
    <property type="project" value="UniProtKB-KW"/>
</dbReference>
<gene>
    <name evidence="8" type="ORF">D0Y96_06900</name>
</gene>
<dbReference type="Gene3D" id="3.30.200.20">
    <property type="entry name" value="Phosphorylase Kinase, domain 1"/>
    <property type="match status" value="1"/>
</dbReference>
<dbReference type="EMBL" id="QVQT01000002">
    <property type="protein sequence ID" value="RFU17830.1"/>
    <property type="molecule type" value="Genomic_DNA"/>
</dbReference>
<keyword evidence="4" id="KW-0547">Nucleotide-binding</keyword>
<feature type="domain" description="Protein kinase" evidence="7">
    <location>
        <begin position="37"/>
        <end position="295"/>
    </location>
</feature>
<dbReference type="EC" id="2.7.11.1" evidence="1"/>
<dbReference type="InterPro" id="IPR058395">
    <property type="entry name" value="DUF8082"/>
</dbReference>
<dbReference type="PANTHER" id="PTHR43289">
    <property type="entry name" value="MITOGEN-ACTIVATED PROTEIN KINASE KINASE KINASE 20-RELATED"/>
    <property type="match status" value="1"/>
</dbReference>
<dbReference type="SMART" id="SM00220">
    <property type="entry name" value="S_TKc"/>
    <property type="match status" value="1"/>
</dbReference>
<organism evidence="8 9">
    <name type="scientific">Paracidobacterium acidisoli</name>
    <dbReference type="NCBI Taxonomy" id="2303751"/>
    <lineage>
        <taxon>Bacteria</taxon>
        <taxon>Pseudomonadati</taxon>
        <taxon>Acidobacteriota</taxon>
        <taxon>Terriglobia</taxon>
        <taxon>Terriglobales</taxon>
        <taxon>Acidobacteriaceae</taxon>
        <taxon>Paracidobacterium</taxon>
    </lineage>
</organism>
<dbReference type="SUPFAM" id="SSF56112">
    <property type="entry name" value="Protein kinase-like (PK-like)"/>
    <property type="match status" value="1"/>
</dbReference>
<dbReference type="Proteomes" id="UP000264702">
    <property type="component" value="Unassembled WGS sequence"/>
</dbReference>
<keyword evidence="5 8" id="KW-0418">Kinase</keyword>
<dbReference type="InterPro" id="IPR000719">
    <property type="entry name" value="Prot_kinase_dom"/>
</dbReference>
<evidence type="ECO:0000256" key="6">
    <source>
        <dbReference type="ARBA" id="ARBA00022840"/>
    </source>
</evidence>
<name>A0A372IS94_9BACT</name>
<dbReference type="Pfam" id="PF00069">
    <property type="entry name" value="Pkinase"/>
    <property type="match status" value="1"/>
</dbReference>
<reference evidence="8 9" key="1">
    <citation type="submission" date="2018-08" db="EMBL/GenBank/DDBJ databases">
        <title>Acidipila sp. 4G-K13, an acidobacterium isolated from forest soil.</title>
        <authorList>
            <person name="Gao Z.-H."/>
            <person name="Qiu L.-H."/>
        </authorList>
    </citation>
    <scope>NUCLEOTIDE SEQUENCE [LARGE SCALE GENOMIC DNA]</scope>
    <source>
        <strain evidence="8 9">4G-K13</strain>
    </source>
</reference>
<evidence type="ECO:0000256" key="3">
    <source>
        <dbReference type="ARBA" id="ARBA00022679"/>
    </source>
</evidence>
<comment type="caution">
    <text evidence="8">The sequence shown here is derived from an EMBL/GenBank/DDBJ whole genome shotgun (WGS) entry which is preliminary data.</text>
</comment>
<keyword evidence="3" id="KW-0808">Transferase</keyword>
<keyword evidence="9" id="KW-1185">Reference proteome</keyword>
<dbReference type="OrthoDB" id="111294at2"/>
<keyword evidence="6" id="KW-0067">ATP-binding</keyword>
<dbReference type="RefSeq" id="WP_117298578.1">
    <property type="nucleotide sequence ID" value="NZ_QVQT02000002.1"/>
</dbReference>
<dbReference type="PANTHER" id="PTHR43289:SF34">
    <property type="entry name" value="SERINE_THREONINE-PROTEIN KINASE YBDM-RELATED"/>
    <property type="match status" value="1"/>
</dbReference>
<dbReference type="CDD" id="cd14014">
    <property type="entry name" value="STKc_PknB_like"/>
    <property type="match status" value="1"/>
</dbReference>
<dbReference type="InterPro" id="IPR008271">
    <property type="entry name" value="Ser/Thr_kinase_AS"/>
</dbReference>
<proteinExistence type="predicted"/>
<dbReference type="PROSITE" id="PS50011">
    <property type="entry name" value="PROTEIN_KINASE_DOM"/>
    <property type="match status" value="1"/>
</dbReference>
<dbReference type="AlphaFoldDB" id="A0A372IS94"/>
<evidence type="ECO:0000259" key="7">
    <source>
        <dbReference type="PROSITE" id="PS50011"/>
    </source>
</evidence>
<evidence type="ECO:0000256" key="1">
    <source>
        <dbReference type="ARBA" id="ARBA00012513"/>
    </source>
</evidence>
<evidence type="ECO:0000256" key="4">
    <source>
        <dbReference type="ARBA" id="ARBA00022741"/>
    </source>
</evidence>
<dbReference type="PROSITE" id="PS00108">
    <property type="entry name" value="PROTEIN_KINASE_ST"/>
    <property type="match status" value="1"/>
</dbReference>
<protein>
    <recommendedName>
        <fullName evidence="1">non-specific serine/threonine protein kinase</fullName>
        <ecNumber evidence="1">2.7.11.1</ecNumber>
    </recommendedName>
</protein>
<evidence type="ECO:0000256" key="2">
    <source>
        <dbReference type="ARBA" id="ARBA00022527"/>
    </source>
</evidence>
<dbReference type="GO" id="GO:0005524">
    <property type="term" value="F:ATP binding"/>
    <property type="evidence" value="ECO:0007669"/>
    <property type="project" value="UniProtKB-KW"/>
</dbReference>
<keyword evidence="2 8" id="KW-0723">Serine/threonine-protein kinase</keyword>
<dbReference type="FunFam" id="1.10.510.10:FF:000021">
    <property type="entry name" value="Serine/threonine protein kinase"/>
    <property type="match status" value="1"/>
</dbReference>
<dbReference type="InterPro" id="IPR011009">
    <property type="entry name" value="Kinase-like_dom_sf"/>
</dbReference>
<evidence type="ECO:0000313" key="8">
    <source>
        <dbReference type="EMBL" id="RFU17830.1"/>
    </source>
</evidence>
<dbReference type="Gene3D" id="1.10.510.10">
    <property type="entry name" value="Transferase(Phosphotransferase) domain 1"/>
    <property type="match status" value="1"/>
</dbReference>
<sequence length="389" mass="41561">MAAMIAGIRRGGAVLPTVQAAARAGMEIEAGQRVGDYEIIRRIGAGGLGVVYEVHHVVSRRAEAMKILLPNQAGSAEAPERFLREIQLLAGLDHPNIARLNNAFYFKDQLVMVMELVAGETLRHLAAARPVPLPKIVEYAAQVLSALDYAHARGVIHRDIKPANVMVGREERLKLLDFGIATSSQAAGLTQSGYLVGTLSYLSPEQITGAKATARSDIYSAGVTFYELLTGRLPFQGSTYYEVMTAHLHAEPVSPAALNPGVPEALARAIMKALAKNPAERYATAQEFLTALQAVSAGLGDAQSIPTMSIGIPLRSVTGSSGGGAITGGANLPVEEVTRRLATFLGPIAKIIVRRLAAKSKDTDQLYALAAEEIPEEADRRKFLLSRHK</sequence>
<evidence type="ECO:0000313" key="9">
    <source>
        <dbReference type="Proteomes" id="UP000264702"/>
    </source>
</evidence>
<accession>A0A372IS94</accession>
<dbReference type="Pfam" id="PF26309">
    <property type="entry name" value="DUF8082"/>
    <property type="match status" value="1"/>
</dbReference>